<dbReference type="GO" id="GO:0006508">
    <property type="term" value="P:proteolysis"/>
    <property type="evidence" value="ECO:0007669"/>
    <property type="project" value="UniProtKB-KW"/>
</dbReference>
<dbReference type="InterPro" id="IPR051464">
    <property type="entry name" value="Peptidase_M42_aminopept"/>
</dbReference>
<evidence type="ECO:0000256" key="7">
    <source>
        <dbReference type="PIRSR" id="PIRSR001123-1"/>
    </source>
</evidence>
<dbReference type="RefSeq" id="WP_162358013.1">
    <property type="nucleotide sequence ID" value="NZ_CP048209.1"/>
</dbReference>
<keyword evidence="5" id="KW-0378">Hydrolase</keyword>
<feature type="binding site" evidence="8">
    <location>
        <position position="248"/>
    </location>
    <ligand>
        <name>Zn(2+)</name>
        <dbReference type="ChEBI" id="CHEBI:29105"/>
        <label>1</label>
    </ligand>
</feature>
<dbReference type="InterPro" id="IPR008007">
    <property type="entry name" value="Peptidase_M42"/>
</dbReference>
<evidence type="ECO:0000256" key="4">
    <source>
        <dbReference type="ARBA" id="ARBA00022723"/>
    </source>
</evidence>
<feature type="binding site" evidence="8">
    <location>
        <position position="194"/>
    </location>
    <ligand>
        <name>Zn(2+)</name>
        <dbReference type="ChEBI" id="CHEBI:29105"/>
        <label>1</label>
    </ligand>
</feature>
<feature type="binding site" evidence="8">
    <location>
        <position position="77"/>
    </location>
    <ligand>
        <name>Zn(2+)</name>
        <dbReference type="ChEBI" id="CHEBI:29105"/>
        <label>1</label>
    </ligand>
</feature>
<keyword evidence="4 8" id="KW-0479">Metal-binding</keyword>
<gene>
    <name evidence="9" type="ORF">GXP70_17435</name>
</gene>
<dbReference type="KEGG" id="plyc:GXP70_17435"/>
<dbReference type="CDD" id="cd05657">
    <property type="entry name" value="M42_glucanase_like"/>
    <property type="match status" value="1"/>
</dbReference>
<dbReference type="SUPFAM" id="SSF53187">
    <property type="entry name" value="Zn-dependent exopeptidases"/>
    <property type="match status" value="1"/>
</dbReference>
<feature type="binding site" evidence="8">
    <location>
        <position position="328"/>
    </location>
    <ligand>
        <name>Zn(2+)</name>
        <dbReference type="ChEBI" id="CHEBI:29105"/>
        <label>2</label>
    </ligand>
</feature>
<feature type="binding site" evidence="8">
    <location>
        <position position="194"/>
    </location>
    <ligand>
        <name>Zn(2+)</name>
        <dbReference type="ChEBI" id="CHEBI:29105"/>
        <label>2</label>
    </ligand>
</feature>
<feature type="binding site" evidence="8">
    <location>
        <position position="229"/>
    </location>
    <ligand>
        <name>Zn(2+)</name>
        <dbReference type="ChEBI" id="CHEBI:29105"/>
        <label>2</label>
    </ligand>
</feature>
<evidence type="ECO:0000256" key="8">
    <source>
        <dbReference type="PIRSR" id="PIRSR001123-2"/>
    </source>
</evidence>
<dbReference type="PANTHER" id="PTHR32481:SF7">
    <property type="entry name" value="AMINOPEPTIDASE YHFE-RELATED"/>
    <property type="match status" value="1"/>
</dbReference>
<dbReference type="SUPFAM" id="SSF101821">
    <property type="entry name" value="Aminopeptidase/glucanase lid domain"/>
    <property type="match status" value="1"/>
</dbReference>
<evidence type="ECO:0000256" key="2">
    <source>
        <dbReference type="ARBA" id="ARBA00022438"/>
    </source>
</evidence>
<proteinExistence type="inferred from homology"/>
<evidence type="ECO:0000256" key="1">
    <source>
        <dbReference type="ARBA" id="ARBA00006272"/>
    </source>
</evidence>
<protein>
    <submittedName>
        <fullName evidence="9">M42 family metallopeptidase</fullName>
    </submittedName>
</protein>
<dbReference type="PANTHER" id="PTHR32481">
    <property type="entry name" value="AMINOPEPTIDASE"/>
    <property type="match status" value="1"/>
</dbReference>
<dbReference type="AlphaFoldDB" id="A0A6C0G2M2"/>
<sequence>MTQPLQPRIDRAYMLACLERLLATPSPSGFCTAIMKQIHEEAAKLGYDLERTPKGNGIITIPGSRPSADDVIAFTAHVDTLGAMVRSVKSNGTLRFTSVGGYAMQSVENEYCLVHTRDGRTYEGTVLTSKPSVHVFSDARDFKREEANMEIRIDEPVHAKDDVLKLGIGVGDFISWDPRTRILPNGLVKSRHLDDKASVAALFALLEWMKRESRTPERTVKIIISTYEEVGHGSSHIPADITEMIAVDMGAIGDDLSATEYDVSICAKDSSGPYDYEMTSALISLAKRENIPHAVDIYPHYGSDASAAQRGGSNIRAALIGPGVHASHSMERTHADAIANTAALLAAYLFEPRA</sequence>
<feature type="active site" description="Proton acceptor" evidence="7">
    <location>
        <position position="228"/>
    </location>
</feature>
<keyword evidence="2" id="KW-0031">Aminopeptidase</keyword>
<keyword evidence="10" id="KW-1185">Reference proteome</keyword>
<dbReference type="Gene3D" id="2.40.30.40">
    <property type="entry name" value="Peptidase M42, domain 2"/>
    <property type="match status" value="1"/>
</dbReference>
<reference evidence="9 10" key="1">
    <citation type="submission" date="2020-01" db="EMBL/GenBank/DDBJ databases">
        <title>Paenibacillus sp. nov., isolated from tomato rhizosphere.</title>
        <authorList>
            <person name="Weon H.-Y."/>
            <person name="Lee S.A."/>
        </authorList>
    </citation>
    <scope>NUCLEOTIDE SEQUENCE [LARGE SCALE GENOMIC DNA]</scope>
    <source>
        <strain evidence="9 10">12200R-189</strain>
    </source>
</reference>
<dbReference type="EMBL" id="CP048209">
    <property type="protein sequence ID" value="QHT61574.1"/>
    <property type="molecule type" value="Genomic_DNA"/>
</dbReference>
<organism evidence="9 10">
    <name type="scientific">Paenibacillus lycopersici</name>
    <dbReference type="NCBI Taxonomy" id="2704462"/>
    <lineage>
        <taxon>Bacteria</taxon>
        <taxon>Bacillati</taxon>
        <taxon>Bacillota</taxon>
        <taxon>Bacilli</taxon>
        <taxon>Bacillales</taxon>
        <taxon>Paenibacillaceae</taxon>
        <taxon>Paenibacillus</taxon>
    </lineage>
</organism>
<evidence type="ECO:0000256" key="3">
    <source>
        <dbReference type="ARBA" id="ARBA00022670"/>
    </source>
</evidence>
<dbReference type="Proteomes" id="UP000476064">
    <property type="component" value="Chromosome"/>
</dbReference>
<name>A0A6C0G2M2_9BACL</name>
<comment type="cofactor">
    <cofactor evidence="8">
        <name>a divalent metal cation</name>
        <dbReference type="ChEBI" id="CHEBI:60240"/>
    </cofactor>
    <text evidence="8">Binds 2 divalent metal cations per subunit.</text>
</comment>
<evidence type="ECO:0000313" key="9">
    <source>
        <dbReference type="EMBL" id="QHT61574.1"/>
    </source>
</evidence>
<keyword evidence="3" id="KW-0645">Protease</keyword>
<dbReference type="InterPro" id="IPR023367">
    <property type="entry name" value="Peptidase_M42_dom2"/>
</dbReference>
<dbReference type="Gene3D" id="3.40.630.10">
    <property type="entry name" value="Zn peptidases"/>
    <property type="match status" value="1"/>
</dbReference>
<dbReference type="GO" id="GO:0004177">
    <property type="term" value="F:aminopeptidase activity"/>
    <property type="evidence" value="ECO:0007669"/>
    <property type="project" value="UniProtKB-UniRule"/>
</dbReference>
<evidence type="ECO:0000313" key="10">
    <source>
        <dbReference type="Proteomes" id="UP000476064"/>
    </source>
</evidence>
<evidence type="ECO:0000256" key="6">
    <source>
        <dbReference type="PIRNR" id="PIRNR001123"/>
    </source>
</evidence>
<dbReference type="Pfam" id="PF05343">
    <property type="entry name" value="Peptidase_M42"/>
    <property type="match status" value="1"/>
</dbReference>
<dbReference type="GO" id="GO:0046872">
    <property type="term" value="F:metal ion binding"/>
    <property type="evidence" value="ECO:0007669"/>
    <property type="project" value="UniProtKB-UniRule"/>
</dbReference>
<dbReference type="PIRSF" id="PIRSF001123">
    <property type="entry name" value="PepA_GA"/>
    <property type="match status" value="1"/>
</dbReference>
<comment type="similarity">
    <text evidence="1 6">Belongs to the peptidase M42 family.</text>
</comment>
<evidence type="ECO:0000256" key="5">
    <source>
        <dbReference type="ARBA" id="ARBA00022801"/>
    </source>
</evidence>
<accession>A0A6C0G2M2</accession>